<sequence>MVYRASIDSKSRSTIPNRLKNLGCQQVHRAFWRIDEKNVQLVLKVLENNKPILLKRLREIKNPKVIKKKEFAGVGSLVVVTFVLPKGVNREKVTNFLKKAPCIRLRRSVYAFSQKHAFYEKEPKLVDALKLVNFIIEIKGDVKIISRVVIVNRIAAENVLQETTARVEKGVVDIVRSCKELYMKARNSNDYGVLRERFSRIRRRFLILKKVAAVYEDWLKMDFSKSLMRAYHALRKVYSVINLT</sequence>
<comment type="caution">
    <text evidence="1">The sequence shown here is derived from an EMBL/GenBank/DDBJ whole genome shotgun (WGS) entry which is preliminary data.</text>
</comment>
<reference evidence="1 2" key="1">
    <citation type="submission" date="2015-06" db="EMBL/GenBank/DDBJ databases">
        <title>New insights into the roles of widespread benthic archaea in carbon and nitrogen cycling.</title>
        <authorList>
            <person name="Lazar C.S."/>
            <person name="Baker B.J."/>
            <person name="Seitz K.W."/>
            <person name="Hyde A.S."/>
            <person name="Dick G.J."/>
            <person name="Hinrichs K.-U."/>
            <person name="Teske A.P."/>
        </authorList>
    </citation>
    <scope>NUCLEOTIDE SEQUENCE [LARGE SCALE GENOMIC DNA]</scope>
    <source>
        <strain evidence="1">SG8-32-1</strain>
    </source>
</reference>
<name>A0A0M0BN94_9ARCH</name>
<dbReference type="Proteomes" id="UP000037237">
    <property type="component" value="Unassembled WGS sequence"/>
</dbReference>
<protein>
    <submittedName>
        <fullName evidence="1">Uncharacterized protein</fullName>
    </submittedName>
</protein>
<gene>
    <name evidence="1" type="ORF">AC477_05425</name>
</gene>
<feature type="non-terminal residue" evidence="1">
    <location>
        <position position="244"/>
    </location>
</feature>
<accession>A0A0M0BN94</accession>
<evidence type="ECO:0000313" key="2">
    <source>
        <dbReference type="Proteomes" id="UP000037237"/>
    </source>
</evidence>
<dbReference type="AlphaFoldDB" id="A0A0M0BN94"/>
<dbReference type="EMBL" id="LFWU01000140">
    <property type="protein sequence ID" value="KON29899.1"/>
    <property type="molecule type" value="Genomic_DNA"/>
</dbReference>
<proteinExistence type="predicted"/>
<organism evidence="1 2">
    <name type="scientific">miscellaneous Crenarchaeota group-1 archaeon SG8-32-1</name>
    <dbReference type="NCBI Taxonomy" id="1685124"/>
    <lineage>
        <taxon>Archaea</taxon>
        <taxon>Candidatus Bathyarchaeota</taxon>
        <taxon>MCG-1</taxon>
    </lineage>
</organism>
<evidence type="ECO:0000313" key="1">
    <source>
        <dbReference type="EMBL" id="KON29899.1"/>
    </source>
</evidence>